<dbReference type="AlphaFoldDB" id="A0A401G3S3"/>
<reference evidence="10" key="2">
    <citation type="submission" date="2019-01" db="EMBL/GenBank/DDBJ databases">
        <title>Genome sequence of Desulfonema ishimotonii strain Tokyo 01.</title>
        <authorList>
            <person name="Fukui M."/>
        </authorList>
    </citation>
    <scope>NUCLEOTIDE SEQUENCE [LARGE SCALE GENOMIC DNA]</scope>
    <source>
        <strain evidence="10">Tokyo 01</strain>
    </source>
</reference>
<dbReference type="PANTHER" id="PTHR21716">
    <property type="entry name" value="TRANSMEMBRANE PROTEIN"/>
    <property type="match status" value="1"/>
</dbReference>
<evidence type="ECO:0000256" key="2">
    <source>
        <dbReference type="ARBA" id="ARBA00009773"/>
    </source>
</evidence>
<comment type="caution">
    <text evidence="9">The sequence shown here is derived from an EMBL/GenBank/DDBJ whole genome shotgun (WGS) entry which is preliminary data.</text>
</comment>
<comment type="similarity">
    <text evidence="2">Belongs to the autoinducer-2 exporter (AI-2E) (TC 2.A.86) family.</text>
</comment>
<evidence type="ECO:0000256" key="3">
    <source>
        <dbReference type="ARBA" id="ARBA00022448"/>
    </source>
</evidence>
<dbReference type="Proteomes" id="UP000288096">
    <property type="component" value="Unassembled WGS sequence"/>
</dbReference>
<dbReference type="GO" id="GO:0005886">
    <property type="term" value="C:plasma membrane"/>
    <property type="evidence" value="ECO:0007669"/>
    <property type="project" value="UniProtKB-SubCell"/>
</dbReference>
<keyword evidence="5 8" id="KW-0812">Transmembrane</keyword>
<feature type="transmembrane region" description="Helical" evidence="8">
    <location>
        <begin position="241"/>
        <end position="261"/>
    </location>
</feature>
<dbReference type="InterPro" id="IPR002549">
    <property type="entry name" value="AI-2E-like"/>
</dbReference>
<feature type="transmembrane region" description="Helical" evidence="8">
    <location>
        <begin position="67"/>
        <end position="89"/>
    </location>
</feature>
<feature type="transmembrane region" description="Helical" evidence="8">
    <location>
        <begin position="217"/>
        <end position="234"/>
    </location>
</feature>
<keyword evidence="3" id="KW-0813">Transport</keyword>
<dbReference type="RefSeq" id="WP_124330868.1">
    <property type="nucleotide sequence ID" value="NZ_BEXT01000001.1"/>
</dbReference>
<dbReference type="EMBL" id="BEXT01000001">
    <property type="protein sequence ID" value="GBC63831.1"/>
    <property type="molecule type" value="Genomic_DNA"/>
</dbReference>
<feature type="transmembrane region" description="Helical" evidence="8">
    <location>
        <begin position="295"/>
        <end position="319"/>
    </location>
</feature>
<dbReference type="GO" id="GO:0055085">
    <property type="term" value="P:transmembrane transport"/>
    <property type="evidence" value="ECO:0007669"/>
    <property type="project" value="TreeGrafter"/>
</dbReference>
<keyword evidence="4" id="KW-1003">Cell membrane</keyword>
<keyword evidence="7 8" id="KW-0472">Membrane</keyword>
<dbReference type="OrthoDB" id="5416941at2"/>
<dbReference type="Pfam" id="PF01594">
    <property type="entry name" value="AI-2E_transport"/>
    <property type="match status" value="1"/>
</dbReference>
<sequence>MMEILKGWLRRYFSDPQIAILAVLLGAGFILIFMLGDLLTPVFLSIIIAYLLEGMTAKLEQWHMPRLAAVLLVFTIFIACLLVLIIWLLPMLSRQIADLIQNLPYMVSRGRTELMHLPDKYPDFISRTQINQIIDYLTTELTRVGQYIVSISLASVRGLITLLVYSILVPLLVFFFLKDKTLILEWFKSFLPEERSLVNEVWHEVNLQIGNYVRGKIWEILIVWGVTYITFILLDLPFNMLLSFFVGLSVLIPYIGATVMFLPVGLIAFFEWGWGGPLAYTMIALGIIQALDGNLLVPLLLSGVVNIHPVAIIVSVLLFGGLWGLWGLFFAIPLATLFHAVVKAWLQSSRRVKDSDLPTSD</sequence>
<proteinExistence type="inferred from homology"/>
<organism evidence="9 10">
    <name type="scientific">Desulfonema ishimotonii</name>
    <dbReference type="NCBI Taxonomy" id="45657"/>
    <lineage>
        <taxon>Bacteria</taxon>
        <taxon>Pseudomonadati</taxon>
        <taxon>Thermodesulfobacteriota</taxon>
        <taxon>Desulfobacteria</taxon>
        <taxon>Desulfobacterales</taxon>
        <taxon>Desulfococcaceae</taxon>
        <taxon>Desulfonema</taxon>
    </lineage>
</organism>
<evidence type="ECO:0000256" key="4">
    <source>
        <dbReference type="ARBA" id="ARBA00022475"/>
    </source>
</evidence>
<evidence type="ECO:0000256" key="5">
    <source>
        <dbReference type="ARBA" id="ARBA00022692"/>
    </source>
</evidence>
<evidence type="ECO:0000256" key="6">
    <source>
        <dbReference type="ARBA" id="ARBA00022989"/>
    </source>
</evidence>
<feature type="transmembrane region" description="Helical" evidence="8">
    <location>
        <begin position="325"/>
        <end position="346"/>
    </location>
</feature>
<name>A0A401G3S3_9BACT</name>
<protein>
    <submittedName>
        <fullName evidence="9">AI-2E family transporter</fullName>
    </submittedName>
</protein>
<evidence type="ECO:0000313" key="10">
    <source>
        <dbReference type="Proteomes" id="UP000288096"/>
    </source>
</evidence>
<evidence type="ECO:0000256" key="8">
    <source>
        <dbReference type="SAM" id="Phobius"/>
    </source>
</evidence>
<reference evidence="10" key="1">
    <citation type="submission" date="2017-11" db="EMBL/GenBank/DDBJ databases">
        <authorList>
            <person name="Watanabe M."/>
            <person name="Kojima H."/>
        </authorList>
    </citation>
    <scope>NUCLEOTIDE SEQUENCE [LARGE SCALE GENOMIC DNA]</scope>
    <source>
        <strain evidence="10">Tokyo 01</strain>
    </source>
</reference>
<feature type="transmembrane region" description="Helical" evidence="8">
    <location>
        <begin position="267"/>
        <end position="288"/>
    </location>
</feature>
<feature type="transmembrane region" description="Helical" evidence="8">
    <location>
        <begin position="159"/>
        <end position="177"/>
    </location>
</feature>
<comment type="subcellular location">
    <subcellularLocation>
        <location evidence="1">Cell membrane</location>
        <topology evidence="1">Multi-pass membrane protein</topology>
    </subcellularLocation>
</comment>
<evidence type="ECO:0000256" key="7">
    <source>
        <dbReference type="ARBA" id="ARBA00023136"/>
    </source>
</evidence>
<feature type="transmembrane region" description="Helical" evidence="8">
    <location>
        <begin position="21"/>
        <end position="52"/>
    </location>
</feature>
<dbReference type="PANTHER" id="PTHR21716:SF53">
    <property type="entry name" value="PERMEASE PERM-RELATED"/>
    <property type="match status" value="1"/>
</dbReference>
<keyword evidence="6 8" id="KW-1133">Transmembrane helix</keyword>
<keyword evidence="10" id="KW-1185">Reference proteome</keyword>
<evidence type="ECO:0000256" key="1">
    <source>
        <dbReference type="ARBA" id="ARBA00004651"/>
    </source>
</evidence>
<evidence type="ECO:0000313" key="9">
    <source>
        <dbReference type="EMBL" id="GBC63831.1"/>
    </source>
</evidence>
<gene>
    <name evidence="9" type="ORF">DENIS_4830</name>
</gene>
<accession>A0A401G3S3</accession>